<dbReference type="InterPro" id="IPR038666">
    <property type="entry name" value="SSP1_head-tail_sf"/>
</dbReference>
<protein>
    <submittedName>
        <fullName evidence="1">Phage head closure protein</fullName>
    </submittedName>
</protein>
<dbReference type="NCBIfam" id="TIGR01563">
    <property type="entry name" value="gp16_SPP1"/>
    <property type="match status" value="1"/>
</dbReference>
<dbReference type="InterPro" id="IPR008767">
    <property type="entry name" value="Phage_SPP1_head-tail_adaptor"/>
</dbReference>
<sequence>MATLLVNRLNRRLTFQKQDGFTTNDEGIPVPNWVDHATVWASRRPLRGREFFAAAAVNAENTVRYEIRYRPGITPDMRLLDSGRTYSISAVLEDVYGDRTQTHIMALEELRNG</sequence>
<dbReference type="RefSeq" id="WP_373955807.1">
    <property type="nucleotide sequence ID" value="NZ_JBHDLN010000016.1"/>
</dbReference>
<dbReference type="Pfam" id="PF05521">
    <property type="entry name" value="Phage_HCP"/>
    <property type="match status" value="1"/>
</dbReference>
<evidence type="ECO:0000313" key="1">
    <source>
        <dbReference type="EMBL" id="MFB0845761.1"/>
    </source>
</evidence>
<dbReference type="EMBL" id="JBHDLN010000016">
    <property type="protein sequence ID" value="MFB0845761.1"/>
    <property type="molecule type" value="Genomic_DNA"/>
</dbReference>
<dbReference type="Gene3D" id="2.40.10.270">
    <property type="entry name" value="Bacteriophage SPP1 head-tail adaptor protein"/>
    <property type="match status" value="1"/>
</dbReference>
<keyword evidence="2" id="KW-1185">Reference proteome</keyword>
<name>A0ABV4V8Q5_9BACL</name>
<gene>
    <name evidence="1" type="ORF">ACEU3E_26595</name>
</gene>
<evidence type="ECO:0000313" key="2">
    <source>
        <dbReference type="Proteomes" id="UP001575622"/>
    </source>
</evidence>
<dbReference type="Proteomes" id="UP001575622">
    <property type="component" value="Unassembled WGS sequence"/>
</dbReference>
<accession>A0ABV4V8Q5</accession>
<reference evidence="1 2" key="1">
    <citation type="submission" date="2024-09" db="EMBL/GenBank/DDBJ databases">
        <authorList>
            <person name="Makale K.P.P."/>
            <person name="Makhzoum A."/>
            <person name="Rantong G."/>
            <person name="Rahube T.O."/>
        </authorList>
    </citation>
    <scope>NUCLEOTIDE SEQUENCE [LARGE SCALE GENOMIC DNA]</scope>
    <source>
        <strain evidence="1 2">KM_D13</strain>
    </source>
</reference>
<proteinExistence type="predicted"/>
<comment type="caution">
    <text evidence="1">The sequence shown here is derived from an EMBL/GenBank/DDBJ whole genome shotgun (WGS) entry which is preliminary data.</text>
</comment>
<organism evidence="1 2">
    <name type="scientific">Paenibacillus oleatilyticus</name>
    <dbReference type="NCBI Taxonomy" id="2594886"/>
    <lineage>
        <taxon>Bacteria</taxon>
        <taxon>Bacillati</taxon>
        <taxon>Bacillota</taxon>
        <taxon>Bacilli</taxon>
        <taxon>Bacillales</taxon>
        <taxon>Paenibacillaceae</taxon>
        <taxon>Paenibacillus</taxon>
    </lineage>
</organism>